<dbReference type="CDD" id="cd00609">
    <property type="entry name" value="AAT_like"/>
    <property type="match status" value="1"/>
</dbReference>
<dbReference type="EMBL" id="FSRU01000003">
    <property type="protein sequence ID" value="SIO67647.1"/>
    <property type="molecule type" value="Genomic_DNA"/>
</dbReference>
<dbReference type="NCBIfam" id="TIGR01140">
    <property type="entry name" value="L_thr_O3P_dcar"/>
    <property type="match status" value="1"/>
</dbReference>
<keyword evidence="7" id="KW-0456">Lyase</keyword>
<dbReference type="EC" id="4.1.1.81" evidence="4"/>
<evidence type="ECO:0000256" key="1">
    <source>
        <dbReference type="ARBA" id="ARBA00001933"/>
    </source>
</evidence>
<comment type="catalytic activity">
    <reaction evidence="9">
        <text>O-phospho-L-threonine + H(+) = (R)-1-aminopropan-2-yl phosphate + CO2</text>
        <dbReference type="Rhea" id="RHEA:11492"/>
        <dbReference type="ChEBI" id="CHEBI:15378"/>
        <dbReference type="ChEBI" id="CHEBI:16526"/>
        <dbReference type="ChEBI" id="CHEBI:58563"/>
        <dbReference type="ChEBI" id="CHEBI:58675"/>
        <dbReference type="EC" id="4.1.1.81"/>
    </reaction>
</comment>
<protein>
    <recommendedName>
        <fullName evidence="4">threonine-phosphate decarboxylase</fullName>
        <ecNumber evidence="4">4.1.1.81</ecNumber>
    </recommendedName>
    <alternativeName>
        <fullName evidence="8">L-threonine-O-3-phosphate decarboxylase</fullName>
    </alternativeName>
</protein>
<comment type="function">
    <text evidence="2">Decarboxylates L-threonine-O-3-phosphate to yield (R)-1-amino-2-propanol O-2-phosphate, the precursor for the linkage between the nucleotide loop and the corrin ring in cobalamin.</text>
</comment>
<dbReference type="Gene3D" id="3.40.640.10">
    <property type="entry name" value="Type I PLP-dependent aspartate aminotransferase-like (Major domain)"/>
    <property type="match status" value="1"/>
</dbReference>
<evidence type="ECO:0000256" key="2">
    <source>
        <dbReference type="ARBA" id="ARBA00003444"/>
    </source>
</evidence>
<dbReference type="OrthoDB" id="9799304at2"/>
<gene>
    <name evidence="11" type="ORF">SAMN05444165_7106</name>
</gene>
<evidence type="ECO:0000256" key="6">
    <source>
        <dbReference type="ARBA" id="ARBA00022898"/>
    </source>
</evidence>
<evidence type="ECO:0000256" key="7">
    <source>
        <dbReference type="ARBA" id="ARBA00023239"/>
    </source>
</evidence>
<accession>A0A1N6LG01</accession>
<feature type="domain" description="Aminotransferase class I/classII large" evidence="10">
    <location>
        <begin position="63"/>
        <end position="305"/>
    </location>
</feature>
<dbReference type="InterPro" id="IPR005860">
    <property type="entry name" value="CobD"/>
</dbReference>
<keyword evidence="6" id="KW-0663">Pyridoxal phosphate</keyword>
<evidence type="ECO:0000256" key="8">
    <source>
        <dbReference type="ARBA" id="ARBA00029996"/>
    </source>
</evidence>
<keyword evidence="5" id="KW-0169">Cobalamin biosynthesis</keyword>
<evidence type="ECO:0000256" key="3">
    <source>
        <dbReference type="ARBA" id="ARBA00004953"/>
    </source>
</evidence>
<organism evidence="11 12">
    <name type="scientific">Paraburkholderia phenazinium</name>
    <dbReference type="NCBI Taxonomy" id="60549"/>
    <lineage>
        <taxon>Bacteria</taxon>
        <taxon>Pseudomonadati</taxon>
        <taxon>Pseudomonadota</taxon>
        <taxon>Betaproteobacteria</taxon>
        <taxon>Burkholderiales</taxon>
        <taxon>Burkholderiaceae</taxon>
        <taxon>Paraburkholderia</taxon>
    </lineage>
</organism>
<dbReference type="UniPathway" id="UPA00148"/>
<dbReference type="GO" id="GO:0030170">
    <property type="term" value="F:pyridoxal phosphate binding"/>
    <property type="evidence" value="ECO:0007669"/>
    <property type="project" value="InterPro"/>
</dbReference>
<evidence type="ECO:0000313" key="11">
    <source>
        <dbReference type="EMBL" id="SIO67647.1"/>
    </source>
</evidence>
<dbReference type="SUPFAM" id="SSF53383">
    <property type="entry name" value="PLP-dependent transferases"/>
    <property type="match status" value="1"/>
</dbReference>
<dbReference type="AlphaFoldDB" id="A0A1N6LG01"/>
<dbReference type="Gene3D" id="3.90.1150.10">
    <property type="entry name" value="Aspartate Aminotransferase, domain 1"/>
    <property type="match status" value="1"/>
</dbReference>
<dbReference type="PANTHER" id="PTHR42885:SF1">
    <property type="entry name" value="THREONINE-PHOSPHATE DECARBOXYLASE"/>
    <property type="match status" value="1"/>
</dbReference>
<dbReference type="Proteomes" id="UP000185151">
    <property type="component" value="Unassembled WGS sequence"/>
</dbReference>
<comment type="pathway">
    <text evidence="3">Cofactor biosynthesis; adenosylcobalamin biosynthesis.</text>
</comment>
<reference evidence="11 12" key="1">
    <citation type="submission" date="2016-11" db="EMBL/GenBank/DDBJ databases">
        <authorList>
            <person name="Jaros S."/>
            <person name="Januszkiewicz K."/>
            <person name="Wedrychowicz H."/>
        </authorList>
    </citation>
    <scope>NUCLEOTIDE SEQUENCE [LARGE SCALE GENOMIC DNA]</scope>
    <source>
        <strain evidence="11 12">GAS95</strain>
    </source>
</reference>
<keyword evidence="12" id="KW-1185">Reference proteome</keyword>
<name>A0A1N6LG01_9BURK</name>
<dbReference type="GO" id="GO:0009236">
    <property type="term" value="P:cobalamin biosynthetic process"/>
    <property type="evidence" value="ECO:0007669"/>
    <property type="project" value="UniProtKB-UniPathway"/>
</dbReference>
<dbReference type="PANTHER" id="PTHR42885">
    <property type="entry name" value="HISTIDINOL-PHOSPHATE AMINOTRANSFERASE-RELATED"/>
    <property type="match status" value="1"/>
</dbReference>
<evidence type="ECO:0000256" key="9">
    <source>
        <dbReference type="ARBA" id="ARBA00048531"/>
    </source>
</evidence>
<evidence type="ECO:0000256" key="5">
    <source>
        <dbReference type="ARBA" id="ARBA00022573"/>
    </source>
</evidence>
<evidence type="ECO:0000313" key="12">
    <source>
        <dbReference type="Proteomes" id="UP000185151"/>
    </source>
</evidence>
<sequence>MADFMADPIVHGGNLHEASQRYGIPYAQWLDLSTGINPQGYPVPPLPADAWRRLPDEGDGLAACAAHYYGAPDARQVLPVAGSQAAIRALPGLIPRATVAIAPLTYSEYAPAFERAGHRIVPLDIACDALPDDVTHAVIVNPNNPTADHLSAAKLLQWHAQLTARGGTLVVDEAFADAMPGASLAACTNRAGLVVLRSPGKFFGLAGVRAGFVLSDPVLLGRLREILGAWTVSGPARHAVSAAFTDLTWQNQMRAQLAAQSARLTGLLQAQRFSPHSTPLFAWTDDPRAAALHHELALRGIWTRLFPASASVRFGLPGSRDEWLRFEQALSESVHVIEAARAG</sequence>
<dbReference type="InterPro" id="IPR015422">
    <property type="entry name" value="PyrdxlP-dep_Trfase_small"/>
</dbReference>
<dbReference type="InterPro" id="IPR004839">
    <property type="entry name" value="Aminotransferase_I/II_large"/>
</dbReference>
<dbReference type="GO" id="GO:0048472">
    <property type="term" value="F:threonine-phosphate decarboxylase activity"/>
    <property type="evidence" value="ECO:0007669"/>
    <property type="project" value="UniProtKB-EC"/>
</dbReference>
<comment type="cofactor">
    <cofactor evidence="1">
        <name>pyridoxal 5'-phosphate</name>
        <dbReference type="ChEBI" id="CHEBI:597326"/>
    </cofactor>
</comment>
<evidence type="ECO:0000259" key="10">
    <source>
        <dbReference type="Pfam" id="PF00155"/>
    </source>
</evidence>
<proteinExistence type="predicted"/>
<dbReference type="InterPro" id="IPR015421">
    <property type="entry name" value="PyrdxlP-dep_Trfase_major"/>
</dbReference>
<dbReference type="InterPro" id="IPR015424">
    <property type="entry name" value="PyrdxlP-dep_Trfase"/>
</dbReference>
<dbReference type="Pfam" id="PF00155">
    <property type="entry name" value="Aminotran_1_2"/>
    <property type="match status" value="1"/>
</dbReference>
<evidence type="ECO:0000256" key="4">
    <source>
        <dbReference type="ARBA" id="ARBA00012285"/>
    </source>
</evidence>